<organism evidence="2">
    <name type="scientific">human gut metagenome</name>
    <dbReference type="NCBI Taxonomy" id="408170"/>
    <lineage>
        <taxon>unclassified sequences</taxon>
        <taxon>metagenomes</taxon>
        <taxon>organismal metagenomes</taxon>
    </lineage>
</organism>
<proteinExistence type="predicted"/>
<protein>
    <submittedName>
        <fullName evidence="2">Sugar phosphate isomerase/epimerase</fullName>
    </submittedName>
</protein>
<evidence type="ECO:0000313" key="2">
    <source>
        <dbReference type="EMBL" id="EKC71301.1"/>
    </source>
</evidence>
<name>K1UIC9_9ZZZZ</name>
<comment type="caution">
    <text evidence="2">The sequence shown here is derived from an EMBL/GenBank/DDBJ whole genome shotgun (WGS) entry which is preliminary data.</text>
</comment>
<feature type="domain" description="Xylose isomerase-like TIM barrel" evidence="1">
    <location>
        <begin position="10"/>
        <end position="144"/>
    </location>
</feature>
<evidence type="ECO:0000259" key="1">
    <source>
        <dbReference type="Pfam" id="PF01261"/>
    </source>
</evidence>
<accession>K1UIC9</accession>
<dbReference type="PANTHER" id="PTHR12110">
    <property type="entry name" value="HYDROXYPYRUVATE ISOMERASE"/>
    <property type="match status" value="1"/>
</dbReference>
<keyword evidence="2" id="KW-0413">Isomerase</keyword>
<dbReference type="InterPro" id="IPR013022">
    <property type="entry name" value="Xyl_isomerase-like_TIM-brl"/>
</dbReference>
<dbReference type="Gene3D" id="3.20.20.150">
    <property type="entry name" value="Divalent-metal-dependent TIM barrel enzymes"/>
    <property type="match status" value="1"/>
</dbReference>
<dbReference type="PANTHER" id="PTHR12110:SF41">
    <property type="entry name" value="INOSOSE DEHYDRATASE"/>
    <property type="match status" value="1"/>
</dbReference>
<gene>
    <name evidence="2" type="ORF">OBE_03463</name>
</gene>
<dbReference type="SUPFAM" id="SSF51658">
    <property type="entry name" value="Xylose isomerase-like"/>
    <property type="match status" value="1"/>
</dbReference>
<dbReference type="GO" id="GO:0016853">
    <property type="term" value="F:isomerase activity"/>
    <property type="evidence" value="ECO:0007669"/>
    <property type="project" value="UniProtKB-KW"/>
</dbReference>
<dbReference type="Pfam" id="PF01261">
    <property type="entry name" value="AP_endonuc_2"/>
    <property type="match status" value="1"/>
</dbReference>
<dbReference type="AlphaFoldDB" id="K1UIC9"/>
<dbReference type="InterPro" id="IPR050312">
    <property type="entry name" value="IolE/XylAMocC-like"/>
</dbReference>
<dbReference type="InterPro" id="IPR036237">
    <property type="entry name" value="Xyl_isomerase-like_sf"/>
</dbReference>
<dbReference type="EMBL" id="AJWZ01002315">
    <property type="protein sequence ID" value="EKC71301.1"/>
    <property type="molecule type" value="Genomic_DNA"/>
</dbReference>
<reference evidence="2" key="1">
    <citation type="journal article" date="2013" name="Environ. Microbiol.">
        <title>Microbiota from the distal guts of lean and obese adolescents exhibit partial functional redundancy besides clear differences in community structure.</title>
        <authorList>
            <person name="Ferrer M."/>
            <person name="Ruiz A."/>
            <person name="Lanza F."/>
            <person name="Haange S.B."/>
            <person name="Oberbach A."/>
            <person name="Till H."/>
            <person name="Bargiela R."/>
            <person name="Campoy C."/>
            <person name="Segura M.T."/>
            <person name="Richter M."/>
            <person name="von Bergen M."/>
            <person name="Seifert J."/>
            <person name="Suarez A."/>
        </authorList>
    </citation>
    <scope>NUCLEOTIDE SEQUENCE</scope>
</reference>
<sequence>MEVPATLHDLQTQCAYLNAIGAKCREQGIRFGYHNHSHEFRKVEDQAVMLEYMLEHTDPENVFFQLDVYWAVMGQASPVDLFRKYPGRFRMLHIKDRREIGQSGMVGFDAIFRNAELAGVEQIVVEQEESEYDIEKGVEMSLDYLLEAPFVKASYEK</sequence>